<dbReference type="PRINTS" id="PR00463">
    <property type="entry name" value="EP450I"/>
</dbReference>
<dbReference type="EMBL" id="CAUWAG010000007">
    <property type="protein sequence ID" value="CAJ2505669.1"/>
    <property type="molecule type" value="Genomic_DNA"/>
</dbReference>
<dbReference type="GO" id="GO:0020037">
    <property type="term" value="F:heme binding"/>
    <property type="evidence" value="ECO:0007669"/>
    <property type="project" value="InterPro"/>
</dbReference>
<dbReference type="InterPro" id="IPR036396">
    <property type="entry name" value="Cyt_P450_sf"/>
</dbReference>
<keyword evidence="4 6" id="KW-0408">Iron</keyword>
<dbReference type="Proteomes" id="UP001295740">
    <property type="component" value="Unassembled WGS sequence"/>
</dbReference>
<proteinExistence type="inferred from homology"/>
<keyword evidence="3 7" id="KW-0560">Oxidoreductase</keyword>
<dbReference type="GO" id="GO:0005506">
    <property type="term" value="F:iron ion binding"/>
    <property type="evidence" value="ECO:0007669"/>
    <property type="project" value="InterPro"/>
</dbReference>
<evidence type="ECO:0000256" key="6">
    <source>
        <dbReference type="PIRSR" id="PIRSR602401-1"/>
    </source>
</evidence>
<evidence type="ECO:0000256" key="3">
    <source>
        <dbReference type="ARBA" id="ARBA00023002"/>
    </source>
</evidence>
<keyword evidence="9" id="KW-1185">Reference proteome</keyword>
<keyword evidence="2 6" id="KW-0479">Metal-binding</keyword>
<dbReference type="GO" id="GO:0016705">
    <property type="term" value="F:oxidoreductase activity, acting on paired donors, with incorporation or reduction of molecular oxygen"/>
    <property type="evidence" value="ECO:0007669"/>
    <property type="project" value="InterPro"/>
</dbReference>
<dbReference type="SUPFAM" id="SSF48264">
    <property type="entry name" value="Cytochrome P450"/>
    <property type="match status" value="1"/>
</dbReference>
<dbReference type="InterPro" id="IPR050364">
    <property type="entry name" value="Cytochrome_P450_fung"/>
</dbReference>
<dbReference type="PANTHER" id="PTHR46300:SF2">
    <property type="entry name" value="CYTOCHROME P450 MONOOXYGENASE ALNH-RELATED"/>
    <property type="match status" value="1"/>
</dbReference>
<dbReference type="PROSITE" id="PS00086">
    <property type="entry name" value="CYTOCHROME_P450"/>
    <property type="match status" value="1"/>
</dbReference>
<evidence type="ECO:0000256" key="4">
    <source>
        <dbReference type="ARBA" id="ARBA00023004"/>
    </source>
</evidence>
<keyword evidence="5 7" id="KW-0503">Monooxygenase</keyword>
<dbReference type="InterPro" id="IPR017972">
    <property type="entry name" value="Cyt_P450_CS"/>
</dbReference>
<sequence length="474" mass="53662">MSSTHLLGLAVFLGGLSLLVYRLSGLGRRPGDYPPGPPTLPFIGNLLQMPKEKGHLQFEKWAKQYGPIYSLILGTQTLIVLSSEHAMKDLLERRGAIYSSRPDSYLAHDILSGGHRVVHMTYNKSLKLARKLARKVLDDSIIQSTFLAYQDLESRAMLLGFLETPEHFSNHLKRFTCSFTTQMVFGHRTPGSDDAFMKKLFYPCAAAMFAEVQESEGLSDDRMGYFAGSLLQAGSETTMATLLGFVQAMVIFPDVAQAAQAEIDRVCGDRLPSLDDWESLAYVRGCIKESLRWMPTAILGVPHSVDVEDRYMGYRFPKNASVIYNVWAIHNDPKRHPNPRNFDPTRWAGDNQNSYESARNEDVTQRDHYAFGMGRRMCLATNLVDQFLFLAISRLLWSFDFKRAIDEKTKQEIIPDMNDLAKGLFTMPSPFKANILPRYGARAQRIREDWSNASKELLDDGSQWKEIPVTPWKG</sequence>
<reference evidence="8" key="1">
    <citation type="submission" date="2023-10" db="EMBL/GenBank/DDBJ databases">
        <authorList>
            <person name="Hackl T."/>
        </authorList>
    </citation>
    <scope>NUCLEOTIDE SEQUENCE</scope>
</reference>
<dbReference type="Gene3D" id="1.10.630.10">
    <property type="entry name" value="Cytochrome P450"/>
    <property type="match status" value="2"/>
</dbReference>
<gene>
    <name evidence="8" type="ORF">KHLLAP_LOCUS6137</name>
</gene>
<dbReference type="InterPro" id="IPR001128">
    <property type="entry name" value="Cyt_P450"/>
</dbReference>
<dbReference type="PANTHER" id="PTHR46300">
    <property type="entry name" value="P450, PUTATIVE (EUROFUNG)-RELATED-RELATED"/>
    <property type="match status" value="1"/>
</dbReference>
<evidence type="ECO:0000313" key="8">
    <source>
        <dbReference type="EMBL" id="CAJ2505669.1"/>
    </source>
</evidence>
<evidence type="ECO:0000313" key="9">
    <source>
        <dbReference type="Proteomes" id="UP001295740"/>
    </source>
</evidence>
<organism evidence="8 9">
    <name type="scientific">Anthostomella pinea</name>
    <dbReference type="NCBI Taxonomy" id="933095"/>
    <lineage>
        <taxon>Eukaryota</taxon>
        <taxon>Fungi</taxon>
        <taxon>Dikarya</taxon>
        <taxon>Ascomycota</taxon>
        <taxon>Pezizomycotina</taxon>
        <taxon>Sordariomycetes</taxon>
        <taxon>Xylariomycetidae</taxon>
        <taxon>Xylariales</taxon>
        <taxon>Xylariaceae</taxon>
        <taxon>Anthostomella</taxon>
    </lineage>
</organism>
<dbReference type="Pfam" id="PF00067">
    <property type="entry name" value="p450"/>
    <property type="match status" value="2"/>
</dbReference>
<comment type="cofactor">
    <cofactor evidence="6">
        <name>heme</name>
        <dbReference type="ChEBI" id="CHEBI:30413"/>
    </cofactor>
</comment>
<evidence type="ECO:0000256" key="7">
    <source>
        <dbReference type="RuleBase" id="RU000461"/>
    </source>
</evidence>
<evidence type="ECO:0000256" key="5">
    <source>
        <dbReference type="ARBA" id="ARBA00023033"/>
    </source>
</evidence>
<feature type="binding site" description="axial binding residue" evidence="6">
    <location>
        <position position="378"/>
    </location>
    <ligand>
        <name>heme</name>
        <dbReference type="ChEBI" id="CHEBI:30413"/>
    </ligand>
    <ligandPart>
        <name>Fe</name>
        <dbReference type="ChEBI" id="CHEBI:18248"/>
    </ligandPart>
</feature>
<protein>
    <submittedName>
        <fullName evidence="8">Uu.00g130630.m01.CDS01</fullName>
    </submittedName>
</protein>
<dbReference type="AlphaFoldDB" id="A0AAI8YI66"/>
<evidence type="ECO:0000256" key="2">
    <source>
        <dbReference type="ARBA" id="ARBA00022723"/>
    </source>
</evidence>
<comment type="caution">
    <text evidence="8">The sequence shown here is derived from an EMBL/GenBank/DDBJ whole genome shotgun (WGS) entry which is preliminary data.</text>
</comment>
<accession>A0AAI8YI66</accession>
<dbReference type="CDD" id="cd11065">
    <property type="entry name" value="CYP64-like"/>
    <property type="match status" value="1"/>
</dbReference>
<dbReference type="GO" id="GO:0004497">
    <property type="term" value="F:monooxygenase activity"/>
    <property type="evidence" value="ECO:0007669"/>
    <property type="project" value="UniProtKB-KW"/>
</dbReference>
<keyword evidence="6 7" id="KW-0349">Heme</keyword>
<name>A0AAI8YI66_9PEZI</name>
<comment type="similarity">
    <text evidence="1 7">Belongs to the cytochrome P450 family.</text>
</comment>
<evidence type="ECO:0000256" key="1">
    <source>
        <dbReference type="ARBA" id="ARBA00010617"/>
    </source>
</evidence>
<dbReference type="InterPro" id="IPR002401">
    <property type="entry name" value="Cyt_P450_E_grp-I"/>
</dbReference>